<feature type="domain" description="Carrier" evidence="10">
    <location>
        <begin position="1523"/>
        <end position="1598"/>
    </location>
</feature>
<dbReference type="InterPro" id="IPR015083">
    <property type="entry name" value="NorB/c/GfsB-D-like_docking"/>
</dbReference>
<dbReference type="Pfam" id="PF00550">
    <property type="entry name" value="PP-binding"/>
    <property type="match status" value="3"/>
</dbReference>
<dbReference type="EMBL" id="JBHSIS010000002">
    <property type="protein sequence ID" value="MFC4852884.1"/>
    <property type="molecule type" value="Genomic_DNA"/>
</dbReference>
<comment type="pathway">
    <text evidence="2">Antibiotic biosynthesis.</text>
</comment>
<protein>
    <submittedName>
        <fullName evidence="13">Type I polyketide synthase</fullName>
    </submittedName>
</protein>
<dbReference type="InterPro" id="IPR016035">
    <property type="entry name" value="Acyl_Trfase/lysoPLipase"/>
</dbReference>
<dbReference type="Pfam" id="PF08659">
    <property type="entry name" value="KR"/>
    <property type="match status" value="3"/>
</dbReference>
<dbReference type="InterPro" id="IPR036291">
    <property type="entry name" value="NAD(P)-bd_dom_sf"/>
</dbReference>
<dbReference type="CDD" id="cd08956">
    <property type="entry name" value="KR_3_FAS_SDR_x"/>
    <property type="match status" value="2"/>
</dbReference>
<keyword evidence="8" id="KW-0012">Acyltransferase</keyword>
<dbReference type="SUPFAM" id="SSF51735">
    <property type="entry name" value="NAD(P)-binding Rossmann-fold domains"/>
    <property type="match status" value="6"/>
</dbReference>
<name>A0ABV9RVE2_9PSEU</name>
<dbReference type="InterPro" id="IPR013968">
    <property type="entry name" value="PKS_KR"/>
</dbReference>
<dbReference type="InterPro" id="IPR014043">
    <property type="entry name" value="Acyl_transferase_dom"/>
</dbReference>
<gene>
    <name evidence="13" type="ORF">ACFPCV_05160</name>
</gene>
<dbReference type="Gene3D" id="3.40.366.10">
    <property type="entry name" value="Malonyl-Coenzyme A Acyl Carrier Protein, domain 2"/>
    <property type="match status" value="3"/>
</dbReference>
<dbReference type="InterPro" id="IPR020807">
    <property type="entry name" value="PKS_DH"/>
</dbReference>
<dbReference type="SUPFAM" id="SSF47336">
    <property type="entry name" value="ACP-like"/>
    <property type="match status" value="3"/>
</dbReference>
<dbReference type="InterPro" id="IPR057326">
    <property type="entry name" value="KR_dom"/>
</dbReference>
<dbReference type="InterPro" id="IPR049900">
    <property type="entry name" value="PKS_mFAS_DH"/>
</dbReference>
<dbReference type="Pfam" id="PF08990">
    <property type="entry name" value="Docking"/>
    <property type="match status" value="1"/>
</dbReference>
<evidence type="ECO:0000259" key="12">
    <source>
        <dbReference type="PROSITE" id="PS52019"/>
    </source>
</evidence>
<comment type="caution">
    <text evidence="13">The sequence shown here is derived from an EMBL/GenBank/DDBJ whole genome shotgun (WGS) entry which is preliminary data.</text>
</comment>
<dbReference type="Pfam" id="PF00698">
    <property type="entry name" value="Acyl_transf_1"/>
    <property type="match status" value="3"/>
</dbReference>
<dbReference type="PROSITE" id="PS52019">
    <property type="entry name" value="PKS_MFAS_DH"/>
    <property type="match status" value="1"/>
</dbReference>
<dbReference type="SMART" id="SM00822">
    <property type="entry name" value="PKS_KR"/>
    <property type="match status" value="3"/>
</dbReference>
<dbReference type="Gene3D" id="3.30.70.3290">
    <property type="match status" value="3"/>
</dbReference>
<dbReference type="SMART" id="SM00823">
    <property type="entry name" value="PKS_PP"/>
    <property type="match status" value="3"/>
</dbReference>
<dbReference type="PROSITE" id="PS50075">
    <property type="entry name" value="CARRIER"/>
    <property type="match status" value="3"/>
</dbReference>
<feature type="domain" description="Carrier" evidence="10">
    <location>
        <begin position="3001"/>
        <end position="3076"/>
    </location>
</feature>
<dbReference type="NCBIfam" id="NF045894">
    <property type="entry name" value="PKS_plus_SDR"/>
    <property type="match status" value="1"/>
</dbReference>
<dbReference type="CDD" id="cd08952">
    <property type="entry name" value="KR_1_SDR_x"/>
    <property type="match status" value="1"/>
</dbReference>
<keyword evidence="6" id="KW-0045">Antibiotic biosynthesis</keyword>
<dbReference type="Gene3D" id="3.10.129.110">
    <property type="entry name" value="Polyketide synthase dehydratase"/>
    <property type="match status" value="3"/>
</dbReference>
<dbReference type="CDD" id="cd00833">
    <property type="entry name" value="PKS"/>
    <property type="match status" value="3"/>
</dbReference>
<dbReference type="Pfam" id="PF02801">
    <property type="entry name" value="Ketoacyl-synt_C"/>
    <property type="match status" value="3"/>
</dbReference>
<dbReference type="Pfam" id="PF14765">
    <property type="entry name" value="PS-DH"/>
    <property type="match status" value="1"/>
</dbReference>
<dbReference type="InterPro" id="IPR006162">
    <property type="entry name" value="Ppantetheine_attach_site"/>
</dbReference>
<feature type="region of interest" description="N-terminal hotdog fold" evidence="9">
    <location>
        <begin position="3966"/>
        <end position="4097"/>
    </location>
</feature>
<dbReference type="InterPro" id="IPR020806">
    <property type="entry name" value="PKS_PP-bd"/>
</dbReference>
<dbReference type="InterPro" id="IPR042104">
    <property type="entry name" value="PKS_dehydratase_sf"/>
</dbReference>
<dbReference type="Gene3D" id="6.10.140.1830">
    <property type="match status" value="1"/>
</dbReference>
<keyword evidence="7" id="KW-0511">Multifunctional enzyme</keyword>
<evidence type="ECO:0000256" key="2">
    <source>
        <dbReference type="ARBA" id="ARBA00004792"/>
    </source>
</evidence>
<dbReference type="InterPro" id="IPR049552">
    <property type="entry name" value="PKS_DH_N"/>
</dbReference>
<dbReference type="InterPro" id="IPR018201">
    <property type="entry name" value="Ketoacyl_synth_AS"/>
</dbReference>
<evidence type="ECO:0000256" key="1">
    <source>
        <dbReference type="ARBA" id="ARBA00001957"/>
    </source>
</evidence>
<dbReference type="InterPro" id="IPR032821">
    <property type="entry name" value="PKS_assoc"/>
</dbReference>
<dbReference type="RefSeq" id="WP_378054836.1">
    <property type="nucleotide sequence ID" value="NZ_JBHSIS010000002.1"/>
</dbReference>
<dbReference type="Pfam" id="PF18369">
    <property type="entry name" value="PKS_DE"/>
    <property type="match status" value="1"/>
</dbReference>
<evidence type="ECO:0000256" key="9">
    <source>
        <dbReference type="PROSITE-ProRule" id="PRU01363"/>
    </source>
</evidence>
<evidence type="ECO:0000313" key="14">
    <source>
        <dbReference type="Proteomes" id="UP001595859"/>
    </source>
</evidence>
<evidence type="ECO:0000256" key="6">
    <source>
        <dbReference type="ARBA" id="ARBA00023194"/>
    </source>
</evidence>
<dbReference type="PROSITE" id="PS00606">
    <property type="entry name" value="KS3_1"/>
    <property type="match status" value="3"/>
</dbReference>
<dbReference type="Proteomes" id="UP001595859">
    <property type="component" value="Unassembled WGS sequence"/>
</dbReference>
<dbReference type="InterPro" id="IPR016039">
    <property type="entry name" value="Thiolase-like"/>
</dbReference>
<dbReference type="Gene3D" id="3.40.47.10">
    <property type="match status" value="3"/>
</dbReference>
<comment type="cofactor">
    <cofactor evidence="1">
        <name>pantetheine 4'-phosphate</name>
        <dbReference type="ChEBI" id="CHEBI:47942"/>
    </cofactor>
</comment>
<keyword evidence="4" id="KW-0597">Phosphoprotein</keyword>
<keyword evidence="14" id="KW-1185">Reference proteome</keyword>
<accession>A0ABV9RVE2</accession>
<feature type="active site" description="Proton acceptor; for dehydratase activity" evidence="9">
    <location>
        <position position="3997"/>
    </location>
</feature>
<organism evidence="13 14">
    <name type="scientific">Actinophytocola glycyrrhizae</name>
    <dbReference type="NCBI Taxonomy" id="2044873"/>
    <lineage>
        <taxon>Bacteria</taxon>
        <taxon>Bacillati</taxon>
        <taxon>Actinomycetota</taxon>
        <taxon>Actinomycetes</taxon>
        <taxon>Pseudonocardiales</taxon>
        <taxon>Pseudonocardiaceae</taxon>
    </lineage>
</organism>
<dbReference type="Pfam" id="PF16197">
    <property type="entry name" value="KAsynt_C_assoc"/>
    <property type="match status" value="3"/>
</dbReference>
<feature type="domain" description="PKS/mFAS DH" evidence="12">
    <location>
        <begin position="3966"/>
        <end position="4251"/>
    </location>
</feature>
<feature type="region of interest" description="C-terminal hotdog fold" evidence="9">
    <location>
        <begin position="4109"/>
        <end position="4251"/>
    </location>
</feature>
<feature type="active site" description="Proton donor; for dehydratase activity" evidence="9">
    <location>
        <position position="4169"/>
    </location>
</feature>
<dbReference type="Pfam" id="PF21089">
    <property type="entry name" value="PKS_DH_N"/>
    <property type="match status" value="2"/>
</dbReference>
<dbReference type="SUPFAM" id="SSF53901">
    <property type="entry name" value="Thiolase-like"/>
    <property type="match status" value="3"/>
</dbReference>
<dbReference type="Gene3D" id="3.40.50.720">
    <property type="entry name" value="NAD(P)-binding Rossmann-like Domain"/>
    <property type="match status" value="3"/>
</dbReference>
<dbReference type="InterPro" id="IPR016036">
    <property type="entry name" value="Malonyl_transacylase_ACP-bd"/>
</dbReference>
<evidence type="ECO:0000256" key="7">
    <source>
        <dbReference type="ARBA" id="ARBA00023268"/>
    </source>
</evidence>
<dbReference type="SMART" id="SM00827">
    <property type="entry name" value="PKS_AT"/>
    <property type="match status" value="3"/>
</dbReference>
<dbReference type="SUPFAM" id="SSF55048">
    <property type="entry name" value="Probable ACP-binding domain of malonyl-CoA ACP transacylase"/>
    <property type="match status" value="3"/>
</dbReference>
<keyword evidence="5" id="KW-0808">Transferase</keyword>
<feature type="domain" description="Carrier" evidence="10">
    <location>
        <begin position="4700"/>
        <end position="4775"/>
    </location>
</feature>
<feature type="domain" description="Ketosynthase family 3 (KS3)" evidence="11">
    <location>
        <begin position="3093"/>
        <end position="3516"/>
    </location>
</feature>
<dbReference type="InterPro" id="IPR041618">
    <property type="entry name" value="PKS_DE"/>
</dbReference>
<dbReference type="InterPro" id="IPR009081">
    <property type="entry name" value="PP-bd_ACP"/>
</dbReference>
<evidence type="ECO:0000259" key="11">
    <source>
        <dbReference type="PROSITE" id="PS52004"/>
    </source>
</evidence>
<dbReference type="InterPro" id="IPR049551">
    <property type="entry name" value="PKS_DH_C"/>
</dbReference>
<evidence type="ECO:0000256" key="5">
    <source>
        <dbReference type="ARBA" id="ARBA00022679"/>
    </source>
</evidence>
<dbReference type="SUPFAM" id="SSF52151">
    <property type="entry name" value="FabD/lysophospholipase-like"/>
    <property type="match status" value="3"/>
</dbReference>
<dbReference type="InterPro" id="IPR036736">
    <property type="entry name" value="ACP-like_sf"/>
</dbReference>
<evidence type="ECO:0000256" key="8">
    <source>
        <dbReference type="ARBA" id="ARBA00023315"/>
    </source>
</evidence>
<evidence type="ECO:0000259" key="10">
    <source>
        <dbReference type="PROSITE" id="PS50075"/>
    </source>
</evidence>
<dbReference type="SMART" id="SM00826">
    <property type="entry name" value="PKS_DH"/>
    <property type="match status" value="2"/>
</dbReference>
<proteinExistence type="predicted"/>
<evidence type="ECO:0000313" key="13">
    <source>
        <dbReference type="EMBL" id="MFC4852884.1"/>
    </source>
</evidence>
<feature type="domain" description="Ketosynthase family 3 (KS3)" evidence="11">
    <location>
        <begin position="1613"/>
        <end position="2030"/>
    </location>
</feature>
<feature type="domain" description="Ketosynthase family 3 (KS3)" evidence="11">
    <location>
        <begin position="33"/>
        <end position="457"/>
    </location>
</feature>
<evidence type="ECO:0000256" key="4">
    <source>
        <dbReference type="ARBA" id="ARBA00022553"/>
    </source>
</evidence>
<dbReference type="SMART" id="SM01294">
    <property type="entry name" value="PKS_PP_betabranch"/>
    <property type="match status" value="3"/>
</dbReference>
<dbReference type="InterPro" id="IPR014031">
    <property type="entry name" value="Ketoacyl_synth_C"/>
</dbReference>
<reference evidence="14" key="1">
    <citation type="journal article" date="2019" name="Int. J. Syst. Evol. Microbiol.">
        <title>The Global Catalogue of Microorganisms (GCM) 10K type strain sequencing project: providing services to taxonomists for standard genome sequencing and annotation.</title>
        <authorList>
            <consortium name="The Broad Institute Genomics Platform"/>
            <consortium name="The Broad Institute Genome Sequencing Center for Infectious Disease"/>
            <person name="Wu L."/>
            <person name="Ma J."/>
        </authorList>
    </citation>
    <scope>NUCLEOTIDE SEQUENCE [LARGE SCALE GENOMIC DNA]</scope>
    <source>
        <strain evidence="14">ZS-22-S1</strain>
    </source>
</reference>
<dbReference type="InterPro" id="IPR020841">
    <property type="entry name" value="PKS_Beta-ketoAc_synthase_dom"/>
</dbReference>
<dbReference type="SMART" id="SM00825">
    <property type="entry name" value="PKS_KS"/>
    <property type="match status" value="3"/>
</dbReference>
<dbReference type="PROSITE" id="PS52004">
    <property type="entry name" value="KS3_2"/>
    <property type="match status" value="3"/>
</dbReference>
<dbReference type="PANTHER" id="PTHR43775">
    <property type="entry name" value="FATTY ACID SYNTHASE"/>
    <property type="match status" value="1"/>
</dbReference>
<sequence length="4861" mass="501871">MADEKTLRDYLKLVTADLRRTKQRLREWEDGDTEPIAITGMACRYPGGVESPEDLWRLVASGGDGVGPFPDDRGWDLDALFDADPDSPGTSYASRGGFLSGAAEFDPVFFGITPREALAMDPQQRLLLQTCWEAFERAGIDPTSLRGNRVGVFAGTNDQGYLSVAGASPDETEGYLLTGGASAVVSGRVAYTFGLEGPAVTIDTACSSSLVALHLAVQSLRRGEVTMALAGGVTVMATPGVFTEFSKQRGLAADGRCKPFADAADGTGWGEGAGVLLVERLSDAVRAGRPVLAVVRGSAVNSDGASNGLTAPNGPSQQRVILQALALARLSPSDVDMVEAHGTGTRLGDPIEAQAILATYGQARNSPVWLGSVKSNIGHTQSAAGVAGVIKAVMALRHSTMPATLHVDAPTSAVDWSAGAVSLLAESRPWPAGGTPRRAGVSAFGVSGTNAHVIIEEAPAVEAAEPDAVPGAPAPLVVSAGSAEALREQVESVRALTAPVADVAFSLATTRARLTHRAVLVGDDLVDGAVVPGGLAFLFTGQGAQRIGMGRELRETFPLFARAWEEVCARFDRVPVDDEELLNRTDGAQAAIFALEVALFRLLESWGVRPDFLLGHSIGEISAAHVAGVLSLDDACAMVAARGRLMAALPSGGAMLAAEVSEEDVPAGVDLAAVNSATSLVVSGTEAEIDALEERWRAEGRRVKRLVVSHAFHSRLMEPMLADFATVAASLSYHEPRIPLPGAVTDPAYWVRQVRDTVRFADGVAWLREQGVTSFLELGPDPVLSAHVEDSAAVLRGGRDEAATLLTAVGGAWVRGATVDWTQVVPEGRRVDLPTHPFARLRFWPAPAVRRGDVADAGLGVTDHALLGSGIGVAGGDDYLFTARLSARAQPWLAGHDAVPGTAFVELAIRAGDQVGCGHLTELAVDTALPFPAAGALQVQLRVDAPDAAGRRAFTVYARAEDPGTDRGWSGRPWAPHARGVLAPQDRAAEPAWTTTESAVEVALPDGERPDRYGLHPALLDAAFDGAAATTWSGVTLWAAGATALRVRLTPVGGDAVAVLAVDADDRPVLSADRVVLSTWDLPAAATGADDLYRVEWRERTVAPAPARAGERGFRALFDETMLHRVQVADRGVAVAEPYSADLRRGVQSVLSVLQDWLASTGTEDLVIATRGAVAVRRDDPAPDPVGAACWGLVRSAQAEHPGRIVLVDTDGEVDAAVQIAVATGEPAVALRGTSLFTPRLSRVSTQDNVPFVVDPGRAVLITGGTGMLGGLLARHLVTAYGVRELVLTSRRGPDADGAAELTAELTALGAAVVVASCDVADPVALAALLADHPVGAVFHTAGVVDDGLVATLAPEALDQVFAPKADAALTLHELTADADLTAFVLFSSIAGTMGSPGQGNYAAANAVLDALAARRRQAGLPALSLAWGPWDTEGGMVGALADADRARIARSGLPPLDPAHALALLDQALRLDHPAVVPVRLNPAGFGGSPPHLLHELIRPVRRGAGAAGPRLTALSAADRRAALLDLVRTTAAATLGFASADDVVADRPFAELGVGSLAAVELRNRLVAATGVALPTTVVYDHPTPDALADRLHRDLGGGTTEATATALAADEPIAIIGMACRFPGGVAGPEDLWRLVADGVDALREFPADRGWDIGAVTAAGATPVGGFVDDADRFDPAFFAISPREALAMDPQQRLLLETSWEAVERAGILPASLRGSRTAVFVGGANSAYGFGQFDLPEGTRGHMLTGAATSVLSGRVAYAFGLEGPALTVDTACSSSLVALHLAVRALRAGEATMALAGGVTVMTNPAMFVDSGQVGALAPDGRCKAFSAAADGTGWGEGVGMLLVERLSDAERNGHPVLAVVRGSAINSDGASNGLTAPSGAAQQRVIRAALADAGLAPSEVDAVEAHGTGTALGDPIEAGALLATYGQHRERPLRLGSIKSNIGHTQAAAGVAGVIKMVLAIRNGTLPSTLNVEAPSPHVDWSAGDVELLTGTVPWPATGRPRRAAVSSFGMSGTNAHTVIEQYDAPPAAQAPPAAPAAGDGRLPWVLSARTAPALARAARRLLAAGPHADADTARALATTRTAFEHRAVLTGPDRDRQLTALAEDRTSPGLVRGTAKPGKVVFVFPGQGSQWTGMARELLATSPVFAQKAAECADAVERHVDWPVLDVLRGVEGAPSLDRVDVVQPALFTVLVSLAAVWRSLGVEPDAVIGHSQGEIAAAHVAGGLDLADAARIIALRSKAGAGLVGRGGMTSVAATAERVRAWLPRWDGRLSVAAVNGPESVVVAGDRDALDDLEALCGAESVRTKRVPAAWAGHSAQVDLIRDHLLDVLDGIRPGTAAVPMMSTVDVGWIDTATMAAEYWYRNTRETVEFEAGVAALAADGHRFFVEISPHPVLLGAVGDVGEAVSADLVAVGSLRRDDGGPDRLTGAFAELYANGAPVDLAALTGTGAPVDLPTYPFGRDRYWLDAPAPAAADPAEAAFWDAVERGDRDGLATTLSVPADAAADLLPPLATWRRSKRGQSIVDNWRYRVDWRPVRPAGAALSGSWLVVGDPTDDRTARCVAALTAAGAVATAVPVFEPGTPVDGVLSLLAFDAEDDSGVPRGTAATLGLVNALVAADVRAPLWLATGGAVATAPDDRIHAAAHAQVWGLGVVTALERPELRCGLVDLPETLDDRALADLAAVLADGTEDQVALRPAGVLARRLVRAVAGPAPAWRPEGTVLVTGGTGALGGRVARWLAANGATRIVLTSRSGPAAPGAGAIVAACTEAAPDVPVVVEACDTADRSAVADLLARHPVDAVVHTAGVTQTTALADLDAAALAHVLAGKIAGAEILDELTDGPLVLFSSGAGVWGSAGQAAYAAANAHLDAIARRRADRGLPATALAWGGWAGGGMTDAATAARLGDRGLRTMDPDLALLALAQAVGAGETALTVADIDWPAFLPTYTAARGRPLVGEIPEVRAALTEAEPDDEAGTDLRRRLAEMAEADRAPFLLDLVRAEAAAALGYADPSAVEPDRAFRDLGFDSVTAVALRNRLRAATGRGLATSAVFDHPTATALSAHLLADLLGERGPVRDATATVASDEPIAIVAMSCRYPGGVTSPDELWDLVSAGGDAVGDFPADRGWDLENLFHPDPDHPGTSYTSQGAFVHDAAGFDAGFFGVSPREAVAIDPQQRLLMEAGWEAFERAGVDPGTLRGSRTGVFVGASFAGYGVGGRPGGEAEGYFLFGSGTAGTSGRVSYTFGLEGPAVTVDTACSSSLVAIHLACQSLRAGECDMALAGGVAVLVSPVSFTEFSRQRGLAADGRCKPFAAGADGIGWGEGVGVLLVERLSDARRNGHPVLAVIRGSAVNQDGASNGLSAPNGLAQQQVIRQALANARLQPSEVDVVEAHGTGTTLGDPIEADAIIATYGQDRDEPLWLGSVKSNIGHTSSAAGVAGVIKAVMALRHGVLPRTLHVDEPTPEVDWSAGAVSLLTESRPWPRTGHPRRAGVSAFGGTGTNAHAVIEQYDARPAEATAEPGGDVPWVLTARNPAALRDQARRLAGHLERHPETTVGEVARGLAARPVFEHRTVLLGRDRDALRAALTAVAADQEPAAAVTGEAGTGRTAFVFPGQGSQWAGMAGELMATSPVFADSVDACERALAPHVDWSLREVLDGAALDRVDVLQPTLFAVLVSLAAVWRSLGVEPDAVIGHSQGEIAAACVAGALSLADAAAVVALRAKAITALSGLGGMVAVPLAADAVRDRLAGRDGELAVAAVNGPAATVVAGDADALDELLADLAADRVRAKRVPVDYASHTAHVERIRDELLTTLAGIRPRAATVPFWSTVDSCWLDGTGLDAAYWYRNLRQTVEFERGVRALAQQGFRFFVETSPHPVLTAAVTDADLPGTVAIGTLRRDQGGRVARSAAEYFAAGGRVDLAALTGTGPVADLPTYPFQRTRYWLEPAVAGPVADGGHPLLETTVALADGGVVATGTLSIRTRPWLADHAVLGAILFPATGFLDLVRHAGAEAGCPAVDELVLEAPLVLAERDTVRLQVTVAAPDRDGRRAVAVHARHDNENDNENENDNPAAWTRHATGTLVADSSAAGDPVPEWPPPGATPVDVDSFYRGAAEAGYGYGPAFQGMRAAWHHDGELYAEVALPEDLRGEGGYGLHPALLDAALHGIGMARALRDGNGLDRPAELPFSFTGFALHAHGATALRVRLAAAPDGTVAVRMTDETGAPVLTIDALACRPAAADVAGARRGSGESLFAVDWSPVTATAPPVRVTLHGPDPLGVGAADPDADVVLAQFTGPADALTEVLALLQSWSTDERTLVVVTRGAVAARPGDTVPDLVHAPVHGLVRSAQSEHPGRCLLVDLDDDPASLTALPAAIAAAGAQGEPQIAVRAGVALAPRLVRLPRRTVTTAARPAAGTALVTGATGTLGAELAKHLVRVHGYRRLVLTSRSGAAAPRAAELVAELAELGAQATVVACDVADRAALADVLAAVPPEHPLTAVAHTAAVLDDGVVAALTPERLHHVLAPKARGALNLHELTRDADLEIFALFSSAAGVLGGAGQGNYAAANTHVDALAQHRAAIGLPAVSLAWGPWAQRSALTGDLTDADLRRLARHGLIPMATEDGLRLFDEALTAGHALVVPMGFSPAALRAGGAEVAPLLRGLVRTGGAASAAGSAEALRRKLTAAPDTERGRILLDLVRTQTAIVLGYGNPGLVDARRGFVELGLDSLTGVELRNRLARGTGLRLPATTVFDHPTPEALARHLRTGLEPRAAGAGPAALAELARLERALAGIAPGGAELMADRGTLTTRLRALLDRLTDTPAEHTEHAEVPDSLDSATAEDLYTLLDQEFSKS</sequence>
<evidence type="ECO:0000256" key="3">
    <source>
        <dbReference type="ARBA" id="ARBA00022450"/>
    </source>
</evidence>
<dbReference type="InterPro" id="IPR050091">
    <property type="entry name" value="PKS_NRPS_Biosynth_Enz"/>
</dbReference>
<dbReference type="InterPro" id="IPR014030">
    <property type="entry name" value="Ketoacyl_synth_N"/>
</dbReference>
<dbReference type="Gene3D" id="1.10.1200.10">
    <property type="entry name" value="ACP-like"/>
    <property type="match status" value="3"/>
</dbReference>
<dbReference type="InterPro" id="IPR001227">
    <property type="entry name" value="Ac_transferase_dom_sf"/>
</dbReference>
<dbReference type="PROSITE" id="PS00012">
    <property type="entry name" value="PHOSPHOPANTETHEINE"/>
    <property type="match status" value="2"/>
</dbReference>
<keyword evidence="3" id="KW-0596">Phosphopantetheine</keyword>
<dbReference type="PANTHER" id="PTHR43775:SF51">
    <property type="entry name" value="INACTIVE PHENOLPHTHIOCEROL SYNTHESIS POLYKETIDE SYNTHASE TYPE I PKS1-RELATED"/>
    <property type="match status" value="1"/>
</dbReference>
<dbReference type="Pfam" id="PF00109">
    <property type="entry name" value="ketoacyl-synt"/>
    <property type="match status" value="3"/>
</dbReference>